<feature type="region of interest" description="Disordered" evidence="1">
    <location>
        <begin position="195"/>
        <end position="220"/>
    </location>
</feature>
<evidence type="ECO:0000256" key="1">
    <source>
        <dbReference type="SAM" id="MobiDB-lite"/>
    </source>
</evidence>
<keyword evidence="2" id="KW-1133">Transmembrane helix</keyword>
<name>A0AAN6MCN9_9PEZI</name>
<dbReference type="EMBL" id="MU856023">
    <property type="protein sequence ID" value="KAK3897999.1"/>
    <property type="molecule type" value="Genomic_DNA"/>
</dbReference>
<keyword evidence="2" id="KW-0812">Transmembrane</keyword>
<dbReference type="Proteomes" id="UP001303889">
    <property type="component" value="Unassembled WGS sequence"/>
</dbReference>
<organism evidence="3 4">
    <name type="scientific">Staphylotrichum tortipilum</name>
    <dbReference type="NCBI Taxonomy" id="2831512"/>
    <lineage>
        <taxon>Eukaryota</taxon>
        <taxon>Fungi</taxon>
        <taxon>Dikarya</taxon>
        <taxon>Ascomycota</taxon>
        <taxon>Pezizomycotina</taxon>
        <taxon>Sordariomycetes</taxon>
        <taxon>Sordariomycetidae</taxon>
        <taxon>Sordariales</taxon>
        <taxon>Chaetomiaceae</taxon>
        <taxon>Staphylotrichum</taxon>
    </lineage>
</organism>
<protein>
    <recommendedName>
        <fullName evidence="5">Transmembrane protein</fullName>
    </recommendedName>
</protein>
<evidence type="ECO:0000256" key="2">
    <source>
        <dbReference type="SAM" id="Phobius"/>
    </source>
</evidence>
<reference evidence="3" key="1">
    <citation type="journal article" date="2023" name="Mol. Phylogenet. Evol.">
        <title>Genome-scale phylogeny and comparative genomics of the fungal order Sordariales.</title>
        <authorList>
            <person name="Hensen N."/>
            <person name="Bonometti L."/>
            <person name="Westerberg I."/>
            <person name="Brannstrom I.O."/>
            <person name="Guillou S."/>
            <person name="Cros-Aarteil S."/>
            <person name="Calhoun S."/>
            <person name="Haridas S."/>
            <person name="Kuo A."/>
            <person name="Mondo S."/>
            <person name="Pangilinan J."/>
            <person name="Riley R."/>
            <person name="LaButti K."/>
            <person name="Andreopoulos B."/>
            <person name="Lipzen A."/>
            <person name="Chen C."/>
            <person name="Yan M."/>
            <person name="Daum C."/>
            <person name="Ng V."/>
            <person name="Clum A."/>
            <person name="Steindorff A."/>
            <person name="Ohm R.A."/>
            <person name="Martin F."/>
            <person name="Silar P."/>
            <person name="Natvig D.O."/>
            <person name="Lalanne C."/>
            <person name="Gautier V."/>
            <person name="Ament-Velasquez S.L."/>
            <person name="Kruys A."/>
            <person name="Hutchinson M.I."/>
            <person name="Powell A.J."/>
            <person name="Barry K."/>
            <person name="Miller A.N."/>
            <person name="Grigoriev I.V."/>
            <person name="Debuchy R."/>
            <person name="Gladieux P."/>
            <person name="Hiltunen Thoren M."/>
            <person name="Johannesson H."/>
        </authorList>
    </citation>
    <scope>NUCLEOTIDE SEQUENCE</scope>
    <source>
        <strain evidence="3">CBS 103.79</strain>
    </source>
</reference>
<feature type="transmembrane region" description="Helical" evidence="2">
    <location>
        <begin position="128"/>
        <end position="151"/>
    </location>
</feature>
<evidence type="ECO:0008006" key="5">
    <source>
        <dbReference type="Google" id="ProtNLM"/>
    </source>
</evidence>
<feature type="transmembrane region" description="Helical" evidence="2">
    <location>
        <begin position="64"/>
        <end position="83"/>
    </location>
</feature>
<feature type="compositionally biased region" description="Polar residues" evidence="1">
    <location>
        <begin position="201"/>
        <end position="220"/>
    </location>
</feature>
<keyword evidence="4" id="KW-1185">Reference proteome</keyword>
<gene>
    <name evidence="3" type="ORF">C8A05DRAFT_19340</name>
</gene>
<accession>A0AAN6MCN9</accession>
<feature type="transmembrane region" description="Helical" evidence="2">
    <location>
        <begin position="103"/>
        <end position="122"/>
    </location>
</feature>
<comment type="caution">
    <text evidence="3">The sequence shown here is derived from an EMBL/GenBank/DDBJ whole genome shotgun (WGS) entry which is preliminary data.</text>
</comment>
<evidence type="ECO:0000313" key="3">
    <source>
        <dbReference type="EMBL" id="KAK3897999.1"/>
    </source>
</evidence>
<feature type="transmembrane region" description="Helical" evidence="2">
    <location>
        <begin position="20"/>
        <end position="44"/>
    </location>
</feature>
<evidence type="ECO:0000313" key="4">
    <source>
        <dbReference type="Proteomes" id="UP001303889"/>
    </source>
</evidence>
<proteinExistence type="predicted"/>
<keyword evidence="2" id="KW-0472">Membrane</keyword>
<reference evidence="3" key="2">
    <citation type="submission" date="2023-05" db="EMBL/GenBank/DDBJ databases">
        <authorList>
            <consortium name="Lawrence Berkeley National Laboratory"/>
            <person name="Steindorff A."/>
            <person name="Hensen N."/>
            <person name="Bonometti L."/>
            <person name="Westerberg I."/>
            <person name="Brannstrom I.O."/>
            <person name="Guillou S."/>
            <person name="Cros-Aarteil S."/>
            <person name="Calhoun S."/>
            <person name="Haridas S."/>
            <person name="Kuo A."/>
            <person name="Mondo S."/>
            <person name="Pangilinan J."/>
            <person name="Riley R."/>
            <person name="Labutti K."/>
            <person name="Andreopoulos B."/>
            <person name="Lipzen A."/>
            <person name="Chen C."/>
            <person name="Yanf M."/>
            <person name="Daum C."/>
            <person name="Ng V."/>
            <person name="Clum A."/>
            <person name="Ohm R."/>
            <person name="Martin F."/>
            <person name="Silar P."/>
            <person name="Natvig D."/>
            <person name="Lalanne C."/>
            <person name="Gautier V."/>
            <person name="Ament-Velasquez S.L."/>
            <person name="Kruys A."/>
            <person name="Hutchinson M.I."/>
            <person name="Powell A.J."/>
            <person name="Barry K."/>
            <person name="Miller A.N."/>
            <person name="Grigoriev I.V."/>
            <person name="Debuchy R."/>
            <person name="Gladieux P."/>
            <person name="Thoren M.H."/>
            <person name="Johannesson H."/>
        </authorList>
    </citation>
    <scope>NUCLEOTIDE SEQUENCE</scope>
    <source>
        <strain evidence="3">CBS 103.79</strain>
    </source>
</reference>
<sequence length="324" mass="35035">MSSIDLDQVLYARAGWRKALLIPLWMFQIAVLLCLMAIFAYRLAETFDHYEELDKLGEVPIVEVVWEATNVGFNLIALVLNILEVARYATERLTPFMMICTHVVKLTLALAVLALDIVAYLQHMDGHYSTIGLSLDCGLLAANIATFIYALTTYRRLLQYESYHLTANAKAAGGFVTGGGDTLELGHPRQTHGVTTTITTGNSYSDDTAYPSQTQSTPHSYIQPYNPQPAPSGEALKKEVDRAIGGEFGWHDGGNGSGEAVNRSGSVVLGGGKVAVHHPTAATGGEVHRMQSLAAITERGGEEGVVMGRVGGGEWENDREGLLK</sequence>
<dbReference type="AlphaFoldDB" id="A0AAN6MCN9"/>